<sequence>MAEGGWLGWNIETQVVVGNGELMVQNLAQLFFVIYNVQ</sequence>
<reference evidence="1" key="1">
    <citation type="submission" date="2020-09" db="EMBL/GenBank/DDBJ databases">
        <title>Genome-Enabled Discovery of Anthraquinone Biosynthesis in Senna tora.</title>
        <authorList>
            <person name="Kang S.-H."/>
            <person name="Pandey R.P."/>
            <person name="Lee C.-M."/>
            <person name="Sim J.-S."/>
            <person name="Jeong J.-T."/>
            <person name="Choi B.-S."/>
            <person name="Jung M."/>
            <person name="Ginzburg D."/>
            <person name="Zhao K."/>
            <person name="Won S.Y."/>
            <person name="Oh T.-J."/>
            <person name="Yu Y."/>
            <person name="Kim N.-H."/>
            <person name="Lee O.R."/>
            <person name="Lee T.-H."/>
            <person name="Bashyal P."/>
            <person name="Kim T.-S."/>
            <person name="Lee W.-H."/>
            <person name="Kawkins C."/>
            <person name="Kim C.-K."/>
            <person name="Kim J.S."/>
            <person name="Ahn B.O."/>
            <person name="Rhee S.Y."/>
            <person name="Sohng J.K."/>
        </authorList>
    </citation>
    <scope>NUCLEOTIDE SEQUENCE</scope>
    <source>
        <tissue evidence="1">Leaf</tissue>
    </source>
</reference>
<evidence type="ECO:0000313" key="1">
    <source>
        <dbReference type="EMBL" id="KAF7840232.1"/>
    </source>
</evidence>
<protein>
    <submittedName>
        <fullName evidence="1">Uncharacterized protein</fullName>
    </submittedName>
</protein>
<dbReference type="AlphaFoldDB" id="A0A834X9L2"/>
<accession>A0A834X9L2</accession>
<dbReference type="EMBL" id="JAAIUW010000003">
    <property type="protein sequence ID" value="KAF7840232.1"/>
    <property type="molecule type" value="Genomic_DNA"/>
</dbReference>
<organism evidence="1 2">
    <name type="scientific">Senna tora</name>
    <dbReference type="NCBI Taxonomy" id="362788"/>
    <lineage>
        <taxon>Eukaryota</taxon>
        <taxon>Viridiplantae</taxon>
        <taxon>Streptophyta</taxon>
        <taxon>Embryophyta</taxon>
        <taxon>Tracheophyta</taxon>
        <taxon>Spermatophyta</taxon>
        <taxon>Magnoliopsida</taxon>
        <taxon>eudicotyledons</taxon>
        <taxon>Gunneridae</taxon>
        <taxon>Pentapetalae</taxon>
        <taxon>rosids</taxon>
        <taxon>fabids</taxon>
        <taxon>Fabales</taxon>
        <taxon>Fabaceae</taxon>
        <taxon>Caesalpinioideae</taxon>
        <taxon>Cassia clade</taxon>
        <taxon>Senna</taxon>
    </lineage>
</organism>
<name>A0A834X9L2_9FABA</name>
<evidence type="ECO:0000313" key="2">
    <source>
        <dbReference type="Proteomes" id="UP000634136"/>
    </source>
</evidence>
<proteinExistence type="predicted"/>
<gene>
    <name evidence="1" type="ORF">G2W53_008714</name>
</gene>
<comment type="caution">
    <text evidence="1">The sequence shown here is derived from an EMBL/GenBank/DDBJ whole genome shotgun (WGS) entry which is preliminary data.</text>
</comment>
<keyword evidence="2" id="KW-1185">Reference proteome</keyword>
<dbReference type="Proteomes" id="UP000634136">
    <property type="component" value="Unassembled WGS sequence"/>
</dbReference>